<dbReference type="AlphaFoldDB" id="A0A067N1L5"/>
<proteinExistence type="inferred from homology"/>
<keyword evidence="3" id="KW-0645">Protease</keyword>
<dbReference type="CDD" id="cd08662">
    <property type="entry name" value="M13"/>
    <property type="match status" value="1"/>
</dbReference>
<evidence type="ECO:0008006" key="14">
    <source>
        <dbReference type="Google" id="ProtNLM"/>
    </source>
</evidence>
<reference evidence="13" key="1">
    <citation type="journal article" date="2014" name="Proc. Natl. Acad. Sci. U.S.A.">
        <title>Extensive sampling of basidiomycete genomes demonstrates inadequacy of the white-rot/brown-rot paradigm for wood decay fungi.</title>
        <authorList>
            <person name="Riley R."/>
            <person name="Salamov A.A."/>
            <person name="Brown D.W."/>
            <person name="Nagy L.G."/>
            <person name="Floudas D."/>
            <person name="Held B.W."/>
            <person name="Levasseur A."/>
            <person name="Lombard V."/>
            <person name="Morin E."/>
            <person name="Otillar R."/>
            <person name="Lindquist E.A."/>
            <person name="Sun H."/>
            <person name="LaButti K.M."/>
            <person name="Schmutz J."/>
            <person name="Jabbour D."/>
            <person name="Luo H."/>
            <person name="Baker S.E."/>
            <person name="Pisabarro A.G."/>
            <person name="Walton J.D."/>
            <person name="Blanchette R.A."/>
            <person name="Henrissat B."/>
            <person name="Martin F."/>
            <person name="Cullen D."/>
            <person name="Hibbett D.S."/>
            <person name="Grigoriev I.V."/>
        </authorList>
    </citation>
    <scope>NUCLEOTIDE SEQUENCE [LARGE SCALE GENOMIC DNA]</scope>
    <source>
        <strain evidence="13">FD-172 SS1</strain>
    </source>
</reference>
<keyword evidence="6" id="KW-0862">Zinc</keyword>
<keyword evidence="9" id="KW-0472">Membrane</keyword>
<keyword evidence="9" id="KW-0812">Transmembrane</keyword>
<sequence>MDPRPPTDEESARLLTSSPDPHESPRGPSLSERVSVIVQEPLSPLSRILLALCICLLLVSSVFIGLFAGAEHRLHSRLPEIPGGGGGGGGHQCSSYTETRTYTRTEGHTHTSIATSTSTVTMTMLPPGPPGPTGIPETRPCLTPDCIHASAAIIKGLDLNQDPCEDFYLYANGGWKERYPVPHGDSSYDVVDHLTQRNNAILRRVLEGPLSAPSASPDQESLAKIRAFYGSCMDEETLDNIGSEPLLEVTRTLRKLLADDFKDEGIKIQKDDEEEKPKPPVTREALTAALAYLHSRDVHALFHFDVKGDAYIDPGVTVPWLWQSGLGLPSEDDYEDRAVAKDYTKIVSELLFALDEKEDEAVMSEETTWPPWPWPPWGDGDQPENKTEKAERLAGDVVKFEKRLAKAGADRAFLRDPIATYNPVNISTFSRAMPLLDFPTYLAAFTPRTFPSYIIVTYPPYLHELTAILQTTPATTVEAYLVARAGITLGPNLGPETKLWKAVRKLRELTGGPSLGRARTREGWCLGQTQKALGFIAGRFFAEKAFHEDSRKSAEGVLGDIVHAFKHSFRHSDWMDDETAGIAIEKASAINLKVGYPTVSPNTSDAGSIERYYSTVRVGPKTFFFNSLNAVESKLFRQWVGLGRPRNENAWSTAPTAIRARFDPSVNDITVTAGILQPPFFERDWPAYLRYGAYGGVAGHELTNAFVSLGRFYDQDGKLEPWWTKKTKEKYEKKRECFEYQDLAWMPLGSGSTTGIRDVDEMVADSGLVLTYRAWRAQLHRSEEPLLPGLDYTREQLFFISYAQVFAANEEDVAVGTSWSHRVEGTLRNIPEFAEAFSCPRGSKLNPPPHKRCTLW</sequence>
<evidence type="ECO:0000256" key="9">
    <source>
        <dbReference type="SAM" id="Phobius"/>
    </source>
</evidence>
<evidence type="ECO:0000259" key="11">
    <source>
        <dbReference type="Pfam" id="PF05649"/>
    </source>
</evidence>
<feature type="compositionally biased region" description="Basic and acidic residues" evidence="8">
    <location>
        <begin position="1"/>
        <end position="12"/>
    </location>
</feature>
<dbReference type="Proteomes" id="UP000027195">
    <property type="component" value="Unassembled WGS sequence"/>
</dbReference>
<keyword evidence="13" id="KW-1185">Reference proteome</keyword>
<dbReference type="Pfam" id="PF01431">
    <property type="entry name" value="Peptidase_M13"/>
    <property type="match status" value="1"/>
</dbReference>
<dbReference type="GO" id="GO:0016485">
    <property type="term" value="P:protein processing"/>
    <property type="evidence" value="ECO:0007669"/>
    <property type="project" value="TreeGrafter"/>
</dbReference>
<dbReference type="PROSITE" id="PS51885">
    <property type="entry name" value="NEPRILYSIN"/>
    <property type="match status" value="1"/>
</dbReference>
<dbReference type="HOGENOM" id="CLU_006187_2_0_1"/>
<keyword evidence="9" id="KW-1133">Transmembrane helix</keyword>
<feature type="transmembrane region" description="Helical" evidence="9">
    <location>
        <begin position="48"/>
        <end position="68"/>
    </location>
</feature>
<evidence type="ECO:0000256" key="6">
    <source>
        <dbReference type="ARBA" id="ARBA00022833"/>
    </source>
</evidence>
<comment type="similarity">
    <text evidence="2">Belongs to the peptidase M13 family.</text>
</comment>
<evidence type="ECO:0000256" key="2">
    <source>
        <dbReference type="ARBA" id="ARBA00007357"/>
    </source>
</evidence>
<keyword evidence="4" id="KW-0479">Metal-binding</keyword>
<evidence type="ECO:0000256" key="7">
    <source>
        <dbReference type="ARBA" id="ARBA00023049"/>
    </source>
</evidence>
<evidence type="ECO:0000259" key="10">
    <source>
        <dbReference type="Pfam" id="PF01431"/>
    </source>
</evidence>
<dbReference type="PANTHER" id="PTHR11733">
    <property type="entry name" value="ZINC METALLOPROTEASE FAMILY M13 NEPRILYSIN-RELATED"/>
    <property type="match status" value="1"/>
</dbReference>
<dbReference type="STRING" id="930990.A0A067N1L5"/>
<dbReference type="Gene3D" id="3.40.390.10">
    <property type="entry name" value="Collagenase (Catalytic Domain)"/>
    <property type="match status" value="1"/>
</dbReference>
<dbReference type="PRINTS" id="PR00786">
    <property type="entry name" value="NEPRILYSIN"/>
</dbReference>
<dbReference type="EMBL" id="KL198022">
    <property type="protein sequence ID" value="KDQ18052.1"/>
    <property type="molecule type" value="Genomic_DNA"/>
</dbReference>
<dbReference type="InParanoid" id="A0A067N1L5"/>
<dbReference type="Gene3D" id="1.10.1380.10">
    <property type="entry name" value="Neutral endopeptidase , domain2"/>
    <property type="match status" value="1"/>
</dbReference>
<evidence type="ECO:0000256" key="5">
    <source>
        <dbReference type="ARBA" id="ARBA00022801"/>
    </source>
</evidence>
<dbReference type="OrthoDB" id="6475849at2759"/>
<dbReference type="InterPro" id="IPR008753">
    <property type="entry name" value="Peptidase_M13_N"/>
</dbReference>
<comment type="cofactor">
    <cofactor evidence="1">
        <name>Zn(2+)</name>
        <dbReference type="ChEBI" id="CHEBI:29105"/>
    </cofactor>
</comment>
<accession>A0A067N1L5</accession>
<dbReference type="GO" id="GO:0005886">
    <property type="term" value="C:plasma membrane"/>
    <property type="evidence" value="ECO:0007669"/>
    <property type="project" value="TreeGrafter"/>
</dbReference>
<dbReference type="PANTHER" id="PTHR11733:SF167">
    <property type="entry name" value="FI17812P1-RELATED"/>
    <property type="match status" value="1"/>
</dbReference>
<evidence type="ECO:0000313" key="12">
    <source>
        <dbReference type="EMBL" id="KDQ18052.1"/>
    </source>
</evidence>
<organism evidence="12 13">
    <name type="scientific">Botryobasidium botryosum (strain FD-172 SS1)</name>
    <dbReference type="NCBI Taxonomy" id="930990"/>
    <lineage>
        <taxon>Eukaryota</taxon>
        <taxon>Fungi</taxon>
        <taxon>Dikarya</taxon>
        <taxon>Basidiomycota</taxon>
        <taxon>Agaricomycotina</taxon>
        <taxon>Agaricomycetes</taxon>
        <taxon>Cantharellales</taxon>
        <taxon>Botryobasidiaceae</taxon>
        <taxon>Botryobasidium</taxon>
    </lineage>
</organism>
<dbReference type="Pfam" id="PF05649">
    <property type="entry name" value="Peptidase_M13_N"/>
    <property type="match status" value="1"/>
</dbReference>
<evidence type="ECO:0000313" key="13">
    <source>
        <dbReference type="Proteomes" id="UP000027195"/>
    </source>
</evidence>
<dbReference type="InterPro" id="IPR000718">
    <property type="entry name" value="Peptidase_M13"/>
</dbReference>
<dbReference type="GO" id="GO:0046872">
    <property type="term" value="F:metal ion binding"/>
    <property type="evidence" value="ECO:0007669"/>
    <property type="project" value="UniProtKB-KW"/>
</dbReference>
<evidence type="ECO:0000256" key="3">
    <source>
        <dbReference type="ARBA" id="ARBA00022670"/>
    </source>
</evidence>
<evidence type="ECO:0000256" key="4">
    <source>
        <dbReference type="ARBA" id="ARBA00022723"/>
    </source>
</evidence>
<dbReference type="InterPro" id="IPR024079">
    <property type="entry name" value="MetalloPept_cat_dom_sf"/>
</dbReference>
<dbReference type="InterPro" id="IPR018497">
    <property type="entry name" value="Peptidase_M13_C"/>
</dbReference>
<dbReference type="GO" id="GO:0004222">
    <property type="term" value="F:metalloendopeptidase activity"/>
    <property type="evidence" value="ECO:0007669"/>
    <property type="project" value="InterPro"/>
</dbReference>
<feature type="domain" description="Peptidase M13 N-terminal" evidence="11">
    <location>
        <begin position="163"/>
        <end position="597"/>
    </location>
</feature>
<feature type="domain" description="Peptidase M13 C-terminal" evidence="10">
    <location>
        <begin position="662"/>
        <end position="853"/>
    </location>
</feature>
<keyword evidence="5" id="KW-0378">Hydrolase</keyword>
<name>A0A067N1L5_BOTB1</name>
<dbReference type="SUPFAM" id="SSF55486">
    <property type="entry name" value="Metalloproteases ('zincins'), catalytic domain"/>
    <property type="match status" value="1"/>
</dbReference>
<protein>
    <recommendedName>
        <fullName evidence="14">Endothelin-converting enzyme 1</fullName>
    </recommendedName>
</protein>
<evidence type="ECO:0000256" key="8">
    <source>
        <dbReference type="SAM" id="MobiDB-lite"/>
    </source>
</evidence>
<evidence type="ECO:0000256" key="1">
    <source>
        <dbReference type="ARBA" id="ARBA00001947"/>
    </source>
</evidence>
<dbReference type="InterPro" id="IPR042089">
    <property type="entry name" value="Peptidase_M13_dom_2"/>
</dbReference>
<keyword evidence="7" id="KW-0482">Metalloprotease</keyword>
<gene>
    <name evidence="12" type="ORF">BOTBODRAFT_29367</name>
</gene>
<feature type="region of interest" description="Disordered" evidence="8">
    <location>
        <begin position="1"/>
        <end position="30"/>
    </location>
</feature>